<reference evidence="13 14" key="1">
    <citation type="submission" date="2018-05" db="EMBL/GenBank/DDBJ databases">
        <title>Pararhodobacter marina sp. nov., isolated from deep-sea water of the Indian Ocean.</title>
        <authorList>
            <person name="Lai Q.Sr."/>
            <person name="Liu X."/>
            <person name="Shao Z."/>
        </authorList>
    </citation>
    <scope>NUCLEOTIDE SEQUENCE [LARGE SCALE GENOMIC DNA]</scope>
    <source>
        <strain evidence="13 14">CIC4N-9</strain>
    </source>
</reference>
<dbReference type="OrthoDB" id="9813151at2"/>
<feature type="domain" description="Histidine kinase" evidence="12">
    <location>
        <begin position="132"/>
        <end position="356"/>
    </location>
</feature>
<dbReference type="AlphaFoldDB" id="A0A2U2CEI5"/>
<dbReference type="SUPFAM" id="SSF47384">
    <property type="entry name" value="Homodimeric domain of signal transducing histidine kinase"/>
    <property type="match status" value="1"/>
</dbReference>
<accession>A0A2U2CEI5</accession>
<dbReference type="InterPro" id="IPR035965">
    <property type="entry name" value="PAS-like_dom_sf"/>
</dbReference>
<dbReference type="PANTHER" id="PTHR45453:SF1">
    <property type="entry name" value="PHOSPHATE REGULON SENSOR PROTEIN PHOR"/>
    <property type="match status" value="1"/>
</dbReference>
<dbReference type="EMBL" id="QEYD01000003">
    <property type="protein sequence ID" value="PWE30262.1"/>
    <property type="molecule type" value="Genomic_DNA"/>
</dbReference>
<keyword evidence="7" id="KW-0547">Nucleotide-binding</keyword>
<dbReference type="GO" id="GO:0004721">
    <property type="term" value="F:phosphoprotein phosphatase activity"/>
    <property type="evidence" value="ECO:0007669"/>
    <property type="project" value="TreeGrafter"/>
</dbReference>
<evidence type="ECO:0000256" key="3">
    <source>
        <dbReference type="ARBA" id="ARBA00012438"/>
    </source>
</evidence>
<dbReference type="GO" id="GO:0005886">
    <property type="term" value="C:plasma membrane"/>
    <property type="evidence" value="ECO:0007669"/>
    <property type="project" value="UniProtKB-SubCell"/>
</dbReference>
<evidence type="ECO:0000313" key="13">
    <source>
        <dbReference type="EMBL" id="PWE30262.1"/>
    </source>
</evidence>
<evidence type="ECO:0000256" key="8">
    <source>
        <dbReference type="ARBA" id="ARBA00022777"/>
    </source>
</evidence>
<dbReference type="SUPFAM" id="SSF55874">
    <property type="entry name" value="ATPase domain of HSP90 chaperone/DNA topoisomerase II/histidine kinase"/>
    <property type="match status" value="1"/>
</dbReference>
<evidence type="ECO:0000256" key="10">
    <source>
        <dbReference type="ARBA" id="ARBA00023012"/>
    </source>
</evidence>
<gene>
    <name evidence="13" type="ORF">C4N9_06095</name>
</gene>
<dbReference type="GO" id="GO:0005524">
    <property type="term" value="F:ATP binding"/>
    <property type="evidence" value="ECO:0007669"/>
    <property type="project" value="UniProtKB-KW"/>
</dbReference>
<evidence type="ECO:0000256" key="4">
    <source>
        <dbReference type="ARBA" id="ARBA00022475"/>
    </source>
</evidence>
<protein>
    <recommendedName>
        <fullName evidence="3">histidine kinase</fullName>
        <ecNumber evidence="3">2.7.13.3</ecNumber>
    </recommendedName>
</protein>
<keyword evidence="14" id="KW-1185">Reference proteome</keyword>
<comment type="subcellular location">
    <subcellularLocation>
        <location evidence="2">Cell membrane</location>
    </subcellularLocation>
</comment>
<dbReference type="InterPro" id="IPR050351">
    <property type="entry name" value="BphY/WalK/GraS-like"/>
</dbReference>
<dbReference type="SMART" id="SM00387">
    <property type="entry name" value="HATPase_c"/>
    <property type="match status" value="1"/>
</dbReference>
<evidence type="ECO:0000256" key="5">
    <source>
        <dbReference type="ARBA" id="ARBA00022553"/>
    </source>
</evidence>
<keyword evidence="5" id="KW-0597">Phosphoprotein</keyword>
<dbReference type="InterPro" id="IPR003594">
    <property type="entry name" value="HATPase_dom"/>
</dbReference>
<evidence type="ECO:0000256" key="11">
    <source>
        <dbReference type="ARBA" id="ARBA00023136"/>
    </source>
</evidence>
<organism evidence="13 14">
    <name type="scientific">Pararhodobacter marinus</name>
    <dbReference type="NCBI Taxonomy" id="2184063"/>
    <lineage>
        <taxon>Bacteria</taxon>
        <taxon>Pseudomonadati</taxon>
        <taxon>Pseudomonadota</taxon>
        <taxon>Alphaproteobacteria</taxon>
        <taxon>Rhodobacterales</taxon>
        <taxon>Paracoccaceae</taxon>
        <taxon>Pararhodobacter</taxon>
    </lineage>
</organism>
<proteinExistence type="predicted"/>
<keyword evidence="9" id="KW-0067">ATP-binding</keyword>
<dbReference type="Gene3D" id="1.10.287.130">
    <property type="match status" value="1"/>
</dbReference>
<dbReference type="RefSeq" id="WP_109532565.1">
    <property type="nucleotide sequence ID" value="NZ_QEYD01000003.1"/>
</dbReference>
<dbReference type="SUPFAM" id="SSF55785">
    <property type="entry name" value="PYP-like sensor domain (PAS domain)"/>
    <property type="match status" value="1"/>
</dbReference>
<evidence type="ECO:0000256" key="7">
    <source>
        <dbReference type="ARBA" id="ARBA00022741"/>
    </source>
</evidence>
<evidence type="ECO:0000256" key="1">
    <source>
        <dbReference type="ARBA" id="ARBA00000085"/>
    </source>
</evidence>
<dbReference type="InterPro" id="IPR036890">
    <property type="entry name" value="HATPase_C_sf"/>
</dbReference>
<dbReference type="PRINTS" id="PR00344">
    <property type="entry name" value="BCTRLSENSOR"/>
</dbReference>
<keyword evidence="4" id="KW-1003">Cell membrane</keyword>
<name>A0A2U2CEI5_9RHOB</name>
<dbReference type="InterPro" id="IPR003661">
    <property type="entry name" value="HisK_dim/P_dom"/>
</dbReference>
<comment type="caution">
    <text evidence="13">The sequence shown here is derived from an EMBL/GenBank/DDBJ whole genome shotgun (WGS) entry which is preliminary data.</text>
</comment>
<dbReference type="InterPro" id="IPR036097">
    <property type="entry name" value="HisK_dim/P_sf"/>
</dbReference>
<dbReference type="InterPro" id="IPR004358">
    <property type="entry name" value="Sig_transdc_His_kin-like_C"/>
</dbReference>
<dbReference type="FunFam" id="3.30.565.10:FF:000006">
    <property type="entry name" value="Sensor histidine kinase WalK"/>
    <property type="match status" value="1"/>
</dbReference>
<keyword evidence="11" id="KW-0472">Membrane</keyword>
<dbReference type="InterPro" id="IPR013767">
    <property type="entry name" value="PAS_fold"/>
</dbReference>
<dbReference type="Pfam" id="PF00512">
    <property type="entry name" value="HisKA"/>
    <property type="match status" value="1"/>
</dbReference>
<keyword evidence="8 13" id="KW-0418">Kinase</keyword>
<dbReference type="Gene3D" id="3.30.450.20">
    <property type="entry name" value="PAS domain"/>
    <property type="match status" value="1"/>
</dbReference>
<dbReference type="PANTHER" id="PTHR45453">
    <property type="entry name" value="PHOSPHATE REGULON SENSOR PROTEIN PHOR"/>
    <property type="match status" value="1"/>
</dbReference>
<dbReference type="FunFam" id="1.10.287.130:FF:000008">
    <property type="entry name" value="Two-component sensor histidine kinase"/>
    <property type="match status" value="1"/>
</dbReference>
<sequence>MTADLASCGALLDALPDPAMLVGPERRIVLANPAARELFSAPLTGALAFSYIRQPEPAAALEKALAALSQPGLPGVPLEARMIQTTPTRDTVLRVQAAPILAEGVQPGVLVTLRDISHVEEAEQQRRDFVANVSHEMRSPLTVLAGFIETLKGPAREDPVATANFLDIMEREAQRMTRLVSDLLSLSRVEGEERVRPRDRVSMSEVLRATLAALRPQFEDAGVRVDFTDLPDVPPIAGDRDQLVQVFRNLVENALKYGGSGGRVEVGMRLIEQMPGFTGPVIKVDVRDFGDGIDAIHLPRLTERFYRVDGHRSRAMGGTGLGLAIVKHIVNRHRGRFAIRSTRGEGSTFSVTLPLG</sequence>
<evidence type="ECO:0000256" key="9">
    <source>
        <dbReference type="ARBA" id="ARBA00022840"/>
    </source>
</evidence>
<dbReference type="InterPro" id="IPR005467">
    <property type="entry name" value="His_kinase_dom"/>
</dbReference>
<dbReference type="GO" id="GO:0000155">
    <property type="term" value="F:phosphorelay sensor kinase activity"/>
    <property type="evidence" value="ECO:0007669"/>
    <property type="project" value="InterPro"/>
</dbReference>
<dbReference type="Pfam" id="PF00989">
    <property type="entry name" value="PAS"/>
    <property type="match status" value="1"/>
</dbReference>
<comment type="catalytic activity">
    <reaction evidence="1">
        <text>ATP + protein L-histidine = ADP + protein N-phospho-L-histidine.</text>
        <dbReference type="EC" id="2.7.13.3"/>
    </reaction>
</comment>
<keyword evidence="10" id="KW-0902">Two-component regulatory system</keyword>
<dbReference type="GeneID" id="94364453"/>
<evidence type="ECO:0000256" key="6">
    <source>
        <dbReference type="ARBA" id="ARBA00022679"/>
    </source>
</evidence>
<evidence type="ECO:0000313" key="14">
    <source>
        <dbReference type="Proteomes" id="UP000244940"/>
    </source>
</evidence>
<dbReference type="Gene3D" id="3.30.565.10">
    <property type="entry name" value="Histidine kinase-like ATPase, C-terminal domain"/>
    <property type="match status" value="1"/>
</dbReference>
<dbReference type="Pfam" id="PF02518">
    <property type="entry name" value="HATPase_c"/>
    <property type="match status" value="1"/>
</dbReference>
<keyword evidence="6" id="KW-0808">Transferase</keyword>
<evidence type="ECO:0000259" key="12">
    <source>
        <dbReference type="PROSITE" id="PS50109"/>
    </source>
</evidence>
<dbReference type="CDD" id="cd00082">
    <property type="entry name" value="HisKA"/>
    <property type="match status" value="1"/>
</dbReference>
<dbReference type="GO" id="GO:0006355">
    <property type="term" value="P:regulation of DNA-templated transcription"/>
    <property type="evidence" value="ECO:0007669"/>
    <property type="project" value="InterPro"/>
</dbReference>
<dbReference type="PROSITE" id="PS50109">
    <property type="entry name" value="HIS_KIN"/>
    <property type="match status" value="1"/>
</dbReference>
<evidence type="ECO:0000256" key="2">
    <source>
        <dbReference type="ARBA" id="ARBA00004236"/>
    </source>
</evidence>
<dbReference type="Proteomes" id="UP000244940">
    <property type="component" value="Unassembled WGS sequence"/>
</dbReference>
<dbReference type="EC" id="2.7.13.3" evidence="3"/>
<dbReference type="GO" id="GO:0016036">
    <property type="term" value="P:cellular response to phosphate starvation"/>
    <property type="evidence" value="ECO:0007669"/>
    <property type="project" value="TreeGrafter"/>
</dbReference>
<dbReference type="SMART" id="SM00388">
    <property type="entry name" value="HisKA"/>
    <property type="match status" value="1"/>
</dbReference>